<feature type="region of interest" description="Disordered" evidence="1">
    <location>
        <begin position="62"/>
        <end position="81"/>
    </location>
</feature>
<name>A0AAV5NG34_9PROT</name>
<comment type="caution">
    <text evidence="2">The sequence shown here is derived from an EMBL/GenBank/DDBJ whole genome shotgun (WGS) entry which is preliminary data.</text>
</comment>
<accession>A0AAV5NG34</accession>
<evidence type="ECO:0000313" key="2">
    <source>
        <dbReference type="EMBL" id="GLQ62882.1"/>
    </source>
</evidence>
<evidence type="ECO:0000313" key="3">
    <source>
        <dbReference type="Proteomes" id="UP001156614"/>
    </source>
</evidence>
<reference evidence="3" key="1">
    <citation type="journal article" date="2019" name="Int. J. Syst. Evol. Microbiol.">
        <title>The Global Catalogue of Microorganisms (GCM) 10K type strain sequencing project: providing services to taxonomists for standard genome sequencing and annotation.</title>
        <authorList>
            <consortium name="The Broad Institute Genomics Platform"/>
            <consortium name="The Broad Institute Genome Sequencing Center for Infectious Disease"/>
            <person name="Wu L."/>
            <person name="Ma J."/>
        </authorList>
    </citation>
    <scope>NUCLEOTIDE SEQUENCE [LARGE SCALE GENOMIC DNA]</scope>
    <source>
        <strain evidence="3">NBRC 3267</strain>
    </source>
</reference>
<organism evidence="2 3">
    <name type="scientific">Gluconobacter cerinus</name>
    <dbReference type="NCBI Taxonomy" id="38307"/>
    <lineage>
        <taxon>Bacteria</taxon>
        <taxon>Pseudomonadati</taxon>
        <taxon>Pseudomonadota</taxon>
        <taxon>Alphaproteobacteria</taxon>
        <taxon>Acetobacterales</taxon>
        <taxon>Acetobacteraceae</taxon>
        <taxon>Gluconobacter</taxon>
    </lineage>
</organism>
<gene>
    <name evidence="2" type="ORF">GCM10007867_17270</name>
</gene>
<sequence length="81" mass="8183">MVAADAEASVAQVPDGGFVKGGVGFAAINDDEIIAQAVHLGERKGHDGASHRASCGLTHEEHTLISTGQSGGDGYERHGTG</sequence>
<dbReference type="AlphaFoldDB" id="A0AAV5NG34"/>
<proteinExistence type="predicted"/>
<keyword evidence="3" id="KW-1185">Reference proteome</keyword>
<protein>
    <submittedName>
        <fullName evidence="2">Uncharacterized protein</fullName>
    </submittedName>
</protein>
<evidence type="ECO:0000256" key="1">
    <source>
        <dbReference type="SAM" id="MobiDB-lite"/>
    </source>
</evidence>
<dbReference type="EMBL" id="BSNU01000003">
    <property type="protein sequence ID" value="GLQ62882.1"/>
    <property type="molecule type" value="Genomic_DNA"/>
</dbReference>
<dbReference type="Proteomes" id="UP001156614">
    <property type="component" value="Unassembled WGS sequence"/>
</dbReference>